<dbReference type="CDD" id="cd05266">
    <property type="entry name" value="SDR_a4"/>
    <property type="match status" value="1"/>
</dbReference>
<dbReference type="AlphaFoldDB" id="A0A4V2Q290"/>
<accession>A0A4V2Q290</accession>
<evidence type="ECO:0000313" key="3">
    <source>
        <dbReference type="Proteomes" id="UP000295673"/>
    </source>
</evidence>
<proteinExistence type="predicted"/>
<dbReference type="InterPro" id="IPR036291">
    <property type="entry name" value="NAD(P)-bd_dom_sf"/>
</dbReference>
<protein>
    <submittedName>
        <fullName evidence="2">Nucleoside-diphosphate-sugar epimerase</fullName>
    </submittedName>
</protein>
<reference evidence="2 3" key="1">
    <citation type="submission" date="2019-03" db="EMBL/GenBank/DDBJ databases">
        <title>Genomic Encyclopedia of Archaeal and Bacterial Type Strains, Phase II (KMG-II): from individual species to whole genera.</title>
        <authorList>
            <person name="Goeker M."/>
        </authorList>
    </citation>
    <scope>NUCLEOTIDE SEQUENCE [LARGE SCALE GENOMIC DNA]</scope>
    <source>
        <strain evidence="2 3">DSM 26433</strain>
    </source>
</reference>
<name>A0A4V2Q290_9RHOB</name>
<keyword evidence="1" id="KW-0520">NAD</keyword>
<evidence type="ECO:0000256" key="1">
    <source>
        <dbReference type="ARBA" id="ARBA00023027"/>
    </source>
</evidence>
<organism evidence="2 3">
    <name type="scientific">Shimia isoporae</name>
    <dbReference type="NCBI Taxonomy" id="647720"/>
    <lineage>
        <taxon>Bacteria</taxon>
        <taxon>Pseudomonadati</taxon>
        <taxon>Pseudomonadota</taxon>
        <taxon>Alphaproteobacteria</taxon>
        <taxon>Rhodobacterales</taxon>
        <taxon>Roseobacteraceae</taxon>
    </lineage>
</organism>
<dbReference type="Proteomes" id="UP000295673">
    <property type="component" value="Unassembled WGS sequence"/>
</dbReference>
<dbReference type="PANTHER" id="PTHR43574">
    <property type="entry name" value="EPIMERASE-RELATED"/>
    <property type="match status" value="1"/>
</dbReference>
<sequence length="303" mass="33235">MLKNQANGLAGAGLRLQGAAMTKTLLSLGHGYTARALARRLVPQGWTVVGTLRDETQMDELRSGGVTPMLWPIDFEAALEGVTHVLSSIRPDEDGDPVLRAGRDALAKAGGLEWVGYLSTTGVYGDMDGGWVDEDTPLDPGGMRGKMRVKAEAEWQTVEGLPLHVFRLAGIYGPGRGPFAKLRRGTARRIIKKNQVFSRAHVDDIAQVLEASMNRPDPGRVYNVCDDSPAPPQDILTYAAELLGMEPPPEVAFEDAEMSPMARSFYSDSKRVRNTRIKEELGVVLKYPNYRDALKAMLDEERD</sequence>
<dbReference type="SUPFAM" id="SSF51735">
    <property type="entry name" value="NAD(P)-binding Rossmann-fold domains"/>
    <property type="match status" value="1"/>
</dbReference>
<dbReference type="Gene3D" id="3.40.50.720">
    <property type="entry name" value="NAD(P)-binding Rossmann-like Domain"/>
    <property type="match status" value="1"/>
</dbReference>
<evidence type="ECO:0000313" key="2">
    <source>
        <dbReference type="EMBL" id="TCL01581.1"/>
    </source>
</evidence>
<keyword evidence="3" id="KW-1185">Reference proteome</keyword>
<dbReference type="EMBL" id="SMGR01000002">
    <property type="protein sequence ID" value="TCL01581.1"/>
    <property type="molecule type" value="Genomic_DNA"/>
</dbReference>
<comment type="caution">
    <text evidence="2">The sequence shown here is derived from an EMBL/GenBank/DDBJ whole genome shotgun (WGS) entry which is preliminary data.</text>
</comment>
<gene>
    <name evidence="2" type="ORF">BXY66_2896</name>
</gene>